<evidence type="ECO:0000313" key="2">
    <source>
        <dbReference type="EMBL" id="GII20782.1"/>
    </source>
</evidence>
<evidence type="ECO:0000256" key="1">
    <source>
        <dbReference type="SAM" id="MobiDB-lite"/>
    </source>
</evidence>
<reference evidence="2" key="1">
    <citation type="submission" date="2021-01" db="EMBL/GenBank/DDBJ databases">
        <title>Whole genome shotgun sequence of Planosporangium mesophilum NBRC 109066.</title>
        <authorList>
            <person name="Komaki H."/>
            <person name="Tamura T."/>
        </authorList>
    </citation>
    <scope>NUCLEOTIDE SEQUENCE</scope>
    <source>
        <strain evidence="2">NBRC 109066</strain>
    </source>
</reference>
<dbReference type="Proteomes" id="UP000599074">
    <property type="component" value="Unassembled WGS sequence"/>
</dbReference>
<comment type="caution">
    <text evidence="2">The sequence shown here is derived from an EMBL/GenBank/DDBJ whole genome shotgun (WGS) entry which is preliminary data.</text>
</comment>
<keyword evidence="3" id="KW-1185">Reference proteome</keyword>
<dbReference type="EMBL" id="BOON01000003">
    <property type="protein sequence ID" value="GII20782.1"/>
    <property type="molecule type" value="Genomic_DNA"/>
</dbReference>
<feature type="region of interest" description="Disordered" evidence="1">
    <location>
        <begin position="1"/>
        <end position="28"/>
    </location>
</feature>
<protein>
    <submittedName>
        <fullName evidence="2">Uncharacterized protein</fullName>
    </submittedName>
</protein>
<dbReference type="AlphaFoldDB" id="A0A8J3WY41"/>
<evidence type="ECO:0000313" key="3">
    <source>
        <dbReference type="Proteomes" id="UP000599074"/>
    </source>
</evidence>
<sequence>MDPGRPVWSPAQRRDIGGGPETTPRRGLTGIDALVHPFNWAEYVTPRDAAWGRALT</sequence>
<gene>
    <name evidence="2" type="ORF">Pme01_03790</name>
</gene>
<name>A0A8J3WY41_9ACTN</name>
<accession>A0A8J3WY41</accession>
<organism evidence="2 3">
    <name type="scientific">Planosporangium mesophilum</name>
    <dbReference type="NCBI Taxonomy" id="689768"/>
    <lineage>
        <taxon>Bacteria</taxon>
        <taxon>Bacillati</taxon>
        <taxon>Actinomycetota</taxon>
        <taxon>Actinomycetes</taxon>
        <taxon>Micromonosporales</taxon>
        <taxon>Micromonosporaceae</taxon>
        <taxon>Planosporangium</taxon>
    </lineage>
</organism>
<proteinExistence type="predicted"/>